<proteinExistence type="predicted"/>
<dbReference type="AlphaFoldDB" id="A0A0M0BNT2"/>
<evidence type="ECO:0000256" key="1">
    <source>
        <dbReference type="SAM" id="Coils"/>
    </source>
</evidence>
<organism evidence="2 3">
    <name type="scientific">miscellaneous Crenarchaeota group-1 archaeon SG8-32-1</name>
    <dbReference type="NCBI Taxonomy" id="1685124"/>
    <lineage>
        <taxon>Archaea</taxon>
        <taxon>Candidatus Bathyarchaeota</taxon>
        <taxon>MCG-1</taxon>
    </lineage>
</organism>
<comment type="caution">
    <text evidence="2">The sequence shown here is derived from an EMBL/GenBank/DDBJ whole genome shotgun (WGS) entry which is preliminary data.</text>
</comment>
<name>A0A0M0BNT2_9ARCH</name>
<reference evidence="2 3" key="1">
    <citation type="submission" date="2015-06" db="EMBL/GenBank/DDBJ databases">
        <title>New insights into the roles of widespread benthic archaea in carbon and nitrogen cycling.</title>
        <authorList>
            <person name="Lazar C.S."/>
            <person name="Baker B.J."/>
            <person name="Seitz K.W."/>
            <person name="Hyde A.S."/>
            <person name="Dick G.J."/>
            <person name="Hinrichs K.-U."/>
            <person name="Teske A.P."/>
        </authorList>
    </citation>
    <scope>NUCLEOTIDE SEQUENCE [LARGE SCALE GENOMIC DNA]</scope>
    <source>
        <strain evidence="2">SG8-32-1</strain>
    </source>
</reference>
<accession>A0A0M0BNT2</accession>
<keyword evidence="1" id="KW-0175">Coiled coil</keyword>
<evidence type="ECO:0000313" key="2">
    <source>
        <dbReference type="EMBL" id="KON30074.1"/>
    </source>
</evidence>
<feature type="coiled-coil region" evidence="1">
    <location>
        <begin position="222"/>
        <end position="252"/>
    </location>
</feature>
<sequence>MDRRKFLAVHEKAKESLAALNDFLTKEYVKTKTLEETFQLINELHSMEKQLLEVEAERKNIKNERVPIEKELAELEKKSAALQGEGPVDQLFLIEGEIEKLNKELKHALRHLQKPFKKMRALALYRGGAGLTQDERTILELYLVNPFKAFTTESAGYPMLKQILRKLTRLMNENKLKLKSDKARKAEQDMTDILDGGSLAKIYARCAEAAVREKAILNSAKMEEVKRDLSEYQEQTERLKMMKARVEAHEAVKERAYNDVARRISSHKKAIEKNIYDSLDQKVQVL</sequence>
<dbReference type="Proteomes" id="UP000037237">
    <property type="component" value="Unassembled WGS sequence"/>
</dbReference>
<gene>
    <name evidence="2" type="ORF">AC477_05240</name>
</gene>
<protein>
    <submittedName>
        <fullName evidence="2">Uncharacterized protein</fullName>
    </submittedName>
</protein>
<dbReference type="EMBL" id="LFWU01000135">
    <property type="protein sequence ID" value="KON30074.1"/>
    <property type="molecule type" value="Genomic_DNA"/>
</dbReference>
<evidence type="ECO:0000313" key="3">
    <source>
        <dbReference type="Proteomes" id="UP000037237"/>
    </source>
</evidence>
<feature type="coiled-coil region" evidence="1">
    <location>
        <begin position="44"/>
        <end position="78"/>
    </location>
</feature>